<dbReference type="AlphaFoldDB" id="A0AAX4HNN8"/>
<dbReference type="EMBL" id="CP139487">
    <property type="protein sequence ID" value="WPU64896.1"/>
    <property type="molecule type" value="Genomic_DNA"/>
</dbReference>
<keyword evidence="2" id="KW-1185">Reference proteome</keyword>
<organism evidence="1 2">
    <name type="scientific">Peredibacter starrii</name>
    <dbReference type="NCBI Taxonomy" id="28202"/>
    <lineage>
        <taxon>Bacteria</taxon>
        <taxon>Pseudomonadati</taxon>
        <taxon>Bdellovibrionota</taxon>
        <taxon>Bacteriovoracia</taxon>
        <taxon>Bacteriovoracales</taxon>
        <taxon>Bacteriovoracaceae</taxon>
        <taxon>Peredibacter</taxon>
    </lineage>
</organism>
<sequence>MYKFFLYSMLMILYLGLAKALSPSELGVQYLQNEKAFSKVIKAPLATAILVDTHATGFLIKTYYQKYRVISGYDSVEEVIVRTSKEFAKKNLANVGLSLYRRIDDKEEFLPLPPGSLYLGNREFGEWKTNKKGVVKWRFNKSFKNFPKYLGWGNFRPTEEFYQQMRSSVTLNRPFYGLKNEFGPKGRITQENFPHFFKDERMKKVEMKTLLIEYFKENF</sequence>
<dbReference type="KEGG" id="psti:SOO65_19560"/>
<protein>
    <submittedName>
        <fullName evidence="1">Uncharacterized protein</fullName>
    </submittedName>
</protein>
<evidence type="ECO:0000313" key="1">
    <source>
        <dbReference type="EMBL" id="WPU64896.1"/>
    </source>
</evidence>
<proteinExistence type="predicted"/>
<dbReference type="RefSeq" id="WP_321394574.1">
    <property type="nucleotide sequence ID" value="NZ_CP139487.1"/>
</dbReference>
<evidence type="ECO:0000313" key="2">
    <source>
        <dbReference type="Proteomes" id="UP001324634"/>
    </source>
</evidence>
<reference evidence="1 2" key="1">
    <citation type="submission" date="2023-11" db="EMBL/GenBank/DDBJ databases">
        <title>Peredibacter starrii A3.12.</title>
        <authorList>
            <person name="Mitchell R.J."/>
        </authorList>
    </citation>
    <scope>NUCLEOTIDE SEQUENCE [LARGE SCALE GENOMIC DNA]</scope>
    <source>
        <strain evidence="1 2">A3.12</strain>
    </source>
</reference>
<name>A0AAX4HNN8_9BACT</name>
<dbReference type="Proteomes" id="UP001324634">
    <property type="component" value="Chromosome"/>
</dbReference>
<gene>
    <name evidence="1" type="ORF">SOO65_19560</name>
</gene>
<accession>A0AAX4HNN8</accession>